<proteinExistence type="predicted"/>
<protein>
    <submittedName>
        <fullName evidence="1">Uncharacterized protein</fullName>
    </submittedName>
</protein>
<gene>
    <name evidence="1" type="ORF">MILVUS5_LOCUS27570</name>
</gene>
<reference evidence="1" key="1">
    <citation type="submission" date="2023-10" db="EMBL/GenBank/DDBJ databases">
        <authorList>
            <person name="Rodriguez Cubillos JULIANA M."/>
            <person name="De Vega J."/>
        </authorList>
    </citation>
    <scope>NUCLEOTIDE SEQUENCE</scope>
</reference>
<sequence>MGLGVTPSKKANPPKEGRKTSTPAKKAVKFGPPRSASKVTTSGKEKKNLKRKEAVSSESEFEEEIVKTTTGGSSRKTVKGRKVPLNVPSAPLDNVSFHFEDGPTRWKFVFNRRLSVERNLSKDFLKCKELMELISAAGLMKTVKALGVCYEKLVKEFLVNIGEDCNDPTSHEFRKVFVRGRCVNFSPSVINQYLGKSIDEIADMGVSQDEVCKTITGNFLQAWPKKNNLSATRLTAKYALLNKIAAANWVPTTHSNSVATGLARFIYAVGTKTSFAFGSYIFEQTFKHANSLAHPDICTPADVPCAREADLSFDYRLFEGSHAADIAGPSGMKSADTSSKKQMIADLKETSKALEERKLSLDRVIQALEAEVAEEGGMQGDGASGEQVQVEDSDESTFI</sequence>
<dbReference type="Proteomes" id="UP001177021">
    <property type="component" value="Unassembled WGS sequence"/>
</dbReference>
<comment type="caution">
    <text evidence="1">The sequence shown here is derived from an EMBL/GenBank/DDBJ whole genome shotgun (WGS) entry which is preliminary data.</text>
</comment>
<keyword evidence="2" id="KW-1185">Reference proteome</keyword>
<evidence type="ECO:0000313" key="2">
    <source>
        <dbReference type="Proteomes" id="UP001177021"/>
    </source>
</evidence>
<name>A0ACB0KXS2_TRIPR</name>
<dbReference type="EMBL" id="CASHSV030000409">
    <property type="protein sequence ID" value="CAJ2661939.1"/>
    <property type="molecule type" value="Genomic_DNA"/>
</dbReference>
<evidence type="ECO:0000313" key="1">
    <source>
        <dbReference type="EMBL" id="CAJ2661939.1"/>
    </source>
</evidence>
<accession>A0ACB0KXS2</accession>
<organism evidence="1 2">
    <name type="scientific">Trifolium pratense</name>
    <name type="common">Red clover</name>
    <dbReference type="NCBI Taxonomy" id="57577"/>
    <lineage>
        <taxon>Eukaryota</taxon>
        <taxon>Viridiplantae</taxon>
        <taxon>Streptophyta</taxon>
        <taxon>Embryophyta</taxon>
        <taxon>Tracheophyta</taxon>
        <taxon>Spermatophyta</taxon>
        <taxon>Magnoliopsida</taxon>
        <taxon>eudicotyledons</taxon>
        <taxon>Gunneridae</taxon>
        <taxon>Pentapetalae</taxon>
        <taxon>rosids</taxon>
        <taxon>fabids</taxon>
        <taxon>Fabales</taxon>
        <taxon>Fabaceae</taxon>
        <taxon>Papilionoideae</taxon>
        <taxon>50 kb inversion clade</taxon>
        <taxon>NPAAA clade</taxon>
        <taxon>Hologalegina</taxon>
        <taxon>IRL clade</taxon>
        <taxon>Trifolieae</taxon>
        <taxon>Trifolium</taxon>
    </lineage>
</organism>